<accession>A0A7S9E1S9</accession>
<organism evidence="1 2">
    <name type="scientific">Klebsiella pneumoniae subsp. pneumoniae</name>
    <dbReference type="NCBI Taxonomy" id="72407"/>
    <lineage>
        <taxon>Bacteria</taxon>
        <taxon>Pseudomonadati</taxon>
        <taxon>Pseudomonadota</taxon>
        <taxon>Gammaproteobacteria</taxon>
        <taxon>Enterobacterales</taxon>
        <taxon>Enterobacteriaceae</taxon>
        <taxon>Klebsiella/Raoultella group</taxon>
        <taxon>Klebsiella</taxon>
        <taxon>Klebsiella pneumoniae complex</taxon>
    </lineage>
</organism>
<reference evidence="1 2" key="1">
    <citation type="submission" date="2020-11" db="EMBL/GenBank/DDBJ databases">
        <title>Whole Genome sequence of MDR strain of Klebsiella pneumoniae K219 isolated from sputum.</title>
        <authorList>
            <person name="Aditi B.P."/>
            <person name="Mahalakshmi K."/>
            <person name="Naveen Kumar V."/>
        </authorList>
    </citation>
    <scope>NUCLEOTIDE SEQUENCE [LARGE SCALE GENOMIC DNA]</scope>
    <source>
        <strain evidence="1 2">K219</strain>
        <plasmid evidence="1 2">pKPHS1</plasmid>
    </source>
</reference>
<evidence type="ECO:0000313" key="1">
    <source>
        <dbReference type="EMBL" id="QPG08004.1"/>
    </source>
</evidence>
<protein>
    <submittedName>
        <fullName evidence="1">Uncharacterized protein</fullName>
    </submittedName>
</protein>
<proteinExistence type="predicted"/>
<sequence length="73" mass="7736">MVSTGFPTISLNFCLSIGSDNIDVLIFAISMALQLLRQLNGSLAEGAIFSSINHKLHCFLSVILAELGVAADL</sequence>
<gene>
    <name evidence="1" type="ORF">IUJ34_27160</name>
</gene>
<keyword evidence="1" id="KW-0614">Plasmid</keyword>
<evidence type="ECO:0000313" key="2">
    <source>
        <dbReference type="Proteomes" id="UP000594592"/>
    </source>
</evidence>
<dbReference type="AlphaFoldDB" id="A0A7S9E1S9"/>
<dbReference type="EMBL" id="CP064822">
    <property type="protein sequence ID" value="QPG08004.1"/>
    <property type="molecule type" value="Genomic_DNA"/>
</dbReference>
<name>A0A7S9E1S9_KLEPN</name>
<geneLocation type="plasmid" evidence="1 2">
    <name>pKPHS1</name>
</geneLocation>
<dbReference type="Proteomes" id="UP000594592">
    <property type="component" value="Plasmid pKPHS1"/>
</dbReference>